<comment type="caution">
    <text evidence="1">The sequence shown here is derived from an EMBL/GenBank/DDBJ whole genome shotgun (WGS) entry which is preliminary data.</text>
</comment>
<organism evidence="1">
    <name type="scientific">Psilocybe cubensis</name>
    <name type="common">Psychedelic mushroom</name>
    <name type="synonym">Stropharia cubensis</name>
    <dbReference type="NCBI Taxonomy" id="181762"/>
    <lineage>
        <taxon>Eukaryota</taxon>
        <taxon>Fungi</taxon>
        <taxon>Dikarya</taxon>
        <taxon>Basidiomycota</taxon>
        <taxon>Agaricomycotina</taxon>
        <taxon>Agaricomycetes</taxon>
        <taxon>Agaricomycetidae</taxon>
        <taxon>Agaricales</taxon>
        <taxon>Agaricineae</taxon>
        <taxon>Strophariaceae</taxon>
        <taxon>Psilocybe</taxon>
    </lineage>
</organism>
<evidence type="ECO:0008006" key="2">
    <source>
        <dbReference type="Google" id="ProtNLM"/>
    </source>
</evidence>
<dbReference type="Gene3D" id="3.80.10.10">
    <property type="entry name" value="Ribonuclease Inhibitor"/>
    <property type="match status" value="1"/>
</dbReference>
<reference evidence="1" key="1">
    <citation type="submission" date="2021-02" db="EMBL/GenBank/DDBJ databases">
        <title>Psilocybe cubensis genome.</title>
        <authorList>
            <person name="Mckernan K.J."/>
            <person name="Crawford S."/>
            <person name="Trippe A."/>
            <person name="Kane L.T."/>
            <person name="Mclaughlin S."/>
        </authorList>
    </citation>
    <scope>NUCLEOTIDE SEQUENCE [LARGE SCALE GENOMIC DNA]</scope>
    <source>
        <strain evidence="1">MGC-MH-2018</strain>
    </source>
</reference>
<name>A0A8H7Y6S1_PSICU</name>
<proteinExistence type="predicted"/>
<dbReference type="AlphaFoldDB" id="A0A8H7Y6S1"/>
<accession>A0A8H7Y6S1</accession>
<dbReference type="InterPro" id="IPR032675">
    <property type="entry name" value="LRR_dom_sf"/>
</dbReference>
<protein>
    <recommendedName>
        <fullName evidence="2">F-box domain-containing protein</fullName>
    </recommendedName>
</protein>
<dbReference type="OrthoDB" id="3365698at2759"/>
<gene>
    <name evidence="1" type="ORF">JR316_001682</name>
</gene>
<sequence>MSLLRTVQHLLTYKRAPSNKRQNCVAGGPSTQTANVKIQNHTRSLLEQAPKSLPKSPIHTLPIEVLSLIFSMCLPDLTTEPYERHSWTSIPSFNISWVCSDWRTMALGTPLLWTVLADIDLTRSSYASLRSYLRFIGELLHRSGNMDLTIFIYAPGVYESEAIKHPIINFLLESRERWGTLMFHSGIPVINLFCNDGHEYIFPRLRKLGLNMCIRPPHMKILGFANAPLLEDVSVSGLFPDQLLLPYEHLKSYREGGLSHSVDPVPAFLKNVLMHGKRLERLEILGINYFIPMIPNPPRNLKVLHLRLDSMRSPDFLGGTFLDALNLPFLEELKFRGMYIKDNAIVEDLLCRSIMSNQQLPLRILHLRSAFPTSTAGNLWRFLQMTPFLQELSIDMPHINDMIQLIQNMAPSGCLSRLQRMAIHLEQKNIKDRWRSTLDDLTAKFCEPLSSEATGDQCRELQLIFPSRFEARYVQDMLNLWNTVQC</sequence>
<evidence type="ECO:0000313" key="1">
    <source>
        <dbReference type="EMBL" id="KAG5172185.1"/>
    </source>
</evidence>
<dbReference type="SUPFAM" id="SSF52047">
    <property type="entry name" value="RNI-like"/>
    <property type="match status" value="1"/>
</dbReference>
<dbReference type="EMBL" id="JAFIQS010000002">
    <property type="protein sequence ID" value="KAG5172185.1"/>
    <property type="molecule type" value="Genomic_DNA"/>
</dbReference>